<reference evidence="2 3" key="1">
    <citation type="submission" date="2019-05" db="EMBL/GenBank/DDBJ databases">
        <title>Mikania micrantha, genome provides insights into the molecular mechanism of rapid growth.</title>
        <authorList>
            <person name="Liu B."/>
        </authorList>
    </citation>
    <scope>NUCLEOTIDE SEQUENCE [LARGE SCALE GENOMIC DNA]</scope>
    <source>
        <strain evidence="2">NLD-2019</strain>
        <tissue evidence="2">Leaf</tissue>
    </source>
</reference>
<organism evidence="2 3">
    <name type="scientific">Mikania micrantha</name>
    <name type="common">bitter vine</name>
    <dbReference type="NCBI Taxonomy" id="192012"/>
    <lineage>
        <taxon>Eukaryota</taxon>
        <taxon>Viridiplantae</taxon>
        <taxon>Streptophyta</taxon>
        <taxon>Embryophyta</taxon>
        <taxon>Tracheophyta</taxon>
        <taxon>Spermatophyta</taxon>
        <taxon>Magnoliopsida</taxon>
        <taxon>eudicotyledons</taxon>
        <taxon>Gunneridae</taxon>
        <taxon>Pentapetalae</taxon>
        <taxon>asterids</taxon>
        <taxon>campanulids</taxon>
        <taxon>Asterales</taxon>
        <taxon>Asteraceae</taxon>
        <taxon>Asteroideae</taxon>
        <taxon>Heliantheae alliance</taxon>
        <taxon>Eupatorieae</taxon>
        <taxon>Mikania</taxon>
    </lineage>
</organism>
<accession>A0A5N6LUV4</accession>
<dbReference type="EMBL" id="SZYD01000018">
    <property type="protein sequence ID" value="KAD2805376.1"/>
    <property type="molecule type" value="Genomic_DNA"/>
</dbReference>
<name>A0A5N6LUV4_9ASTR</name>
<dbReference type="Proteomes" id="UP000326396">
    <property type="component" value="Linkage Group LG8"/>
</dbReference>
<proteinExistence type="predicted"/>
<dbReference type="AlphaFoldDB" id="A0A5N6LUV4"/>
<keyword evidence="3" id="KW-1185">Reference proteome</keyword>
<protein>
    <submittedName>
        <fullName evidence="2">Uncharacterized protein</fullName>
    </submittedName>
</protein>
<evidence type="ECO:0000313" key="3">
    <source>
        <dbReference type="Proteomes" id="UP000326396"/>
    </source>
</evidence>
<feature type="compositionally biased region" description="Pro residues" evidence="1">
    <location>
        <begin position="68"/>
        <end position="86"/>
    </location>
</feature>
<evidence type="ECO:0000256" key="1">
    <source>
        <dbReference type="SAM" id="MobiDB-lite"/>
    </source>
</evidence>
<comment type="caution">
    <text evidence="2">The sequence shown here is derived from an EMBL/GenBank/DDBJ whole genome shotgun (WGS) entry which is preliminary data.</text>
</comment>
<feature type="region of interest" description="Disordered" evidence="1">
    <location>
        <begin position="62"/>
        <end position="95"/>
    </location>
</feature>
<evidence type="ECO:0000313" key="2">
    <source>
        <dbReference type="EMBL" id="KAD2805376.1"/>
    </source>
</evidence>
<sequence length="95" mass="10547">MEICIVLISVIATRQPSQGWDVAVMMSSENTQTDPAFAAAFNQAFTERIPNIVETIMGRLNHNQNNILPPPPLYPPPHIPNPPPYDPETHTDNTT</sequence>
<gene>
    <name evidence="2" type="ORF">E3N88_38753</name>
</gene>